<evidence type="ECO:0000259" key="1">
    <source>
        <dbReference type="Pfam" id="PF08241"/>
    </source>
</evidence>
<dbReference type="EC" id="2.1.-.-" evidence="2"/>
<name>A0ABY9TAN5_BREBE</name>
<evidence type="ECO:0000313" key="3">
    <source>
        <dbReference type="Proteomes" id="UP001256827"/>
    </source>
</evidence>
<dbReference type="Gene3D" id="3.40.50.150">
    <property type="entry name" value="Vaccinia Virus protein VP39"/>
    <property type="match status" value="1"/>
</dbReference>
<dbReference type="SUPFAM" id="SSF53335">
    <property type="entry name" value="S-adenosyl-L-methionine-dependent methyltransferases"/>
    <property type="match status" value="1"/>
</dbReference>
<keyword evidence="2" id="KW-0808">Transferase</keyword>
<keyword evidence="3" id="KW-1185">Reference proteome</keyword>
<protein>
    <submittedName>
        <fullName evidence="2">Class I SAM-dependent methyltransferase</fullName>
        <ecNumber evidence="2">2.1.-.-</ecNumber>
    </submittedName>
</protein>
<accession>A0ABY9TAN5</accession>
<organism evidence="2 3">
    <name type="scientific">Brevibacillus brevis</name>
    <name type="common">Bacillus brevis</name>
    <dbReference type="NCBI Taxonomy" id="1393"/>
    <lineage>
        <taxon>Bacteria</taxon>
        <taxon>Bacillati</taxon>
        <taxon>Bacillota</taxon>
        <taxon>Bacilli</taxon>
        <taxon>Bacillales</taxon>
        <taxon>Paenibacillaceae</taxon>
        <taxon>Brevibacillus</taxon>
    </lineage>
</organism>
<reference evidence="2 3" key="1">
    <citation type="submission" date="2023-09" db="EMBL/GenBank/DDBJ databases">
        <title>Complete Genome and Methylome dissection of Bacillus brevis NEB573 original source of BbsI restriction endonuclease.</title>
        <authorList>
            <person name="Fomenkov A."/>
            <person name="Roberts R.D."/>
        </authorList>
    </citation>
    <scope>NUCLEOTIDE SEQUENCE [LARGE SCALE GENOMIC DNA]</scope>
    <source>
        <strain evidence="2 3">NEB573</strain>
    </source>
</reference>
<dbReference type="Proteomes" id="UP001256827">
    <property type="component" value="Chromosome"/>
</dbReference>
<dbReference type="GO" id="GO:0008168">
    <property type="term" value="F:methyltransferase activity"/>
    <property type="evidence" value="ECO:0007669"/>
    <property type="project" value="UniProtKB-KW"/>
</dbReference>
<keyword evidence="2" id="KW-0489">Methyltransferase</keyword>
<dbReference type="InterPro" id="IPR029063">
    <property type="entry name" value="SAM-dependent_MTases_sf"/>
</dbReference>
<dbReference type="InterPro" id="IPR013216">
    <property type="entry name" value="Methyltransf_11"/>
</dbReference>
<feature type="domain" description="Methyltransferase type 11" evidence="1">
    <location>
        <begin position="126"/>
        <end position="184"/>
    </location>
</feature>
<dbReference type="EMBL" id="CP134050">
    <property type="protein sequence ID" value="WNC16983.1"/>
    <property type="molecule type" value="Genomic_DNA"/>
</dbReference>
<sequence length="239" mass="27262">MMSRQDVYEQVGVAMTCRSLQEYVDMFQLSGDWMSQGPILDVAAGASSFVAQVRKAGGDAVAVDPLYLGQAEELYARGKREIANSTEKLRNIAHTYDWGYYGSLEQHRLNREQALEEFIQTYANDGTKQIFVPGGLPRLPFADDRFSQVFCSHFLFLYHQQFDEEFHRQAIAELVRICRPGGEVRLYPLVGLDRKQYVHLAELISDLRQDGHEVALVPTTFRFLEGATRFLQICKKAAR</sequence>
<gene>
    <name evidence="2" type="ORF">RGB73_11940</name>
</gene>
<evidence type="ECO:0000313" key="2">
    <source>
        <dbReference type="EMBL" id="WNC16983.1"/>
    </source>
</evidence>
<dbReference type="Pfam" id="PF08241">
    <property type="entry name" value="Methyltransf_11"/>
    <property type="match status" value="1"/>
</dbReference>
<proteinExistence type="predicted"/>
<dbReference type="GO" id="GO:0032259">
    <property type="term" value="P:methylation"/>
    <property type="evidence" value="ECO:0007669"/>
    <property type="project" value="UniProtKB-KW"/>
</dbReference>
<dbReference type="RefSeq" id="WP_310772237.1">
    <property type="nucleotide sequence ID" value="NZ_CP134050.1"/>
</dbReference>